<keyword evidence="7" id="KW-0227">DNA damage</keyword>
<dbReference type="PANTHER" id="PTHR33693">
    <property type="entry name" value="TYPE-5 URACIL-DNA GLYCOSYLASE"/>
    <property type="match status" value="1"/>
</dbReference>
<dbReference type="AlphaFoldDB" id="A0A0G1Q6H5"/>
<keyword evidence="9" id="KW-0408">Iron</keyword>
<evidence type="ECO:0000256" key="5">
    <source>
        <dbReference type="ARBA" id="ARBA00022485"/>
    </source>
</evidence>
<reference evidence="13 14" key="1">
    <citation type="journal article" date="2015" name="Nature">
        <title>rRNA introns, odd ribosomes, and small enigmatic genomes across a large radiation of phyla.</title>
        <authorList>
            <person name="Brown C.T."/>
            <person name="Hug L.A."/>
            <person name="Thomas B.C."/>
            <person name="Sharon I."/>
            <person name="Castelle C.J."/>
            <person name="Singh A."/>
            <person name="Wilkins M.J."/>
            <person name="Williams K.H."/>
            <person name="Banfield J.F."/>
        </authorList>
    </citation>
    <scope>NUCLEOTIDE SEQUENCE [LARGE SCALE GENOMIC DNA]</scope>
</reference>
<evidence type="ECO:0000256" key="1">
    <source>
        <dbReference type="ARBA" id="ARBA00001400"/>
    </source>
</evidence>
<name>A0A0G1Q6H5_9BACT</name>
<comment type="catalytic activity">
    <reaction evidence="1">
        <text>Hydrolyzes single-stranded DNA or mismatched double-stranded DNA and polynucleotides, releasing free uracil.</text>
        <dbReference type="EC" id="3.2.2.27"/>
    </reaction>
</comment>
<dbReference type="CDD" id="cd10030">
    <property type="entry name" value="UDG-F4_TTUDGA_SPO1dp_like"/>
    <property type="match status" value="1"/>
</dbReference>
<dbReference type="PATRIC" id="fig|1618598.3.peg.50"/>
<dbReference type="SUPFAM" id="SSF52141">
    <property type="entry name" value="Uracil-DNA glycosylase-like"/>
    <property type="match status" value="1"/>
</dbReference>
<dbReference type="Gene3D" id="3.40.470.10">
    <property type="entry name" value="Uracil-DNA glycosylase-like domain"/>
    <property type="match status" value="1"/>
</dbReference>
<protein>
    <recommendedName>
        <fullName evidence="4">Type-4 uracil-DNA glycosylase</fullName>
        <ecNumber evidence="3">3.2.2.27</ecNumber>
    </recommendedName>
</protein>
<proteinExistence type="inferred from homology"/>
<dbReference type="InterPro" id="IPR005273">
    <property type="entry name" value="Ura-DNA_glyco_family4"/>
</dbReference>
<keyword evidence="8" id="KW-0378">Hydrolase</keyword>
<dbReference type="GO" id="GO:0006281">
    <property type="term" value="P:DNA repair"/>
    <property type="evidence" value="ECO:0007669"/>
    <property type="project" value="UniProtKB-KW"/>
</dbReference>
<evidence type="ECO:0000259" key="12">
    <source>
        <dbReference type="SMART" id="SM00986"/>
    </source>
</evidence>
<dbReference type="NCBIfam" id="TIGR00758">
    <property type="entry name" value="UDG_fam4"/>
    <property type="match status" value="1"/>
</dbReference>
<keyword evidence="10" id="KW-0411">Iron-sulfur</keyword>
<keyword evidence="6" id="KW-0479">Metal-binding</keyword>
<organism evidence="13 14">
    <name type="scientific">Candidatus Woesebacteria bacterium GW2011_GWE1_45_18</name>
    <dbReference type="NCBI Taxonomy" id="1618598"/>
    <lineage>
        <taxon>Bacteria</taxon>
        <taxon>Candidatus Woeseibacteriota</taxon>
    </lineage>
</organism>
<comment type="similarity">
    <text evidence="2">Belongs to the uracil-DNA glycosylase (UDG) superfamily. Type 4 (UDGa) family.</text>
</comment>
<feature type="domain" description="Uracil-DNA glycosylase-like" evidence="12">
    <location>
        <begin position="30"/>
        <end position="179"/>
    </location>
</feature>
<dbReference type="Proteomes" id="UP000034086">
    <property type="component" value="Unassembled WGS sequence"/>
</dbReference>
<dbReference type="Pfam" id="PF03167">
    <property type="entry name" value="UDG"/>
    <property type="match status" value="1"/>
</dbReference>
<evidence type="ECO:0000256" key="10">
    <source>
        <dbReference type="ARBA" id="ARBA00023014"/>
    </source>
</evidence>
<dbReference type="EMBL" id="LCKQ01000002">
    <property type="protein sequence ID" value="KKU04185.1"/>
    <property type="molecule type" value="Genomic_DNA"/>
</dbReference>
<gene>
    <name evidence="13" type="ORF">UX03_C0002G0009</name>
</gene>
<dbReference type="GO" id="GO:0004844">
    <property type="term" value="F:uracil DNA N-glycosylase activity"/>
    <property type="evidence" value="ECO:0007669"/>
    <property type="project" value="UniProtKB-EC"/>
</dbReference>
<evidence type="ECO:0000256" key="9">
    <source>
        <dbReference type="ARBA" id="ARBA00023004"/>
    </source>
</evidence>
<keyword evidence="5" id="KW-0004">4Fe-4S</keyword>
<dbReference type="PANTHER" id="PTHR33693:SF1">
    <property type="entry name" value="TYPE-4 URACIL-DNA GLYCOSYLASE"/>
    <property type="match status" value="1"/>
</dbReference>
<dbReference type="GO" id="GO:0046872">
    <property type="term" value="F:metal ion binding"/>
    <property type="evidence" value="ECO:0007669"/>
    <property type="project" value="UniProtKB-KW"/>
</dbReference>
<comment type="caution">
    <text evidence="13">The sequence shown here is derived from an EMBL/GenBank/DDBJ whole genome shotgun (WGS) entry which is preliminary data.</text>
</comment>
<evidence type="ECO:0000256" key="2">
    <source>
        <dbReference type="ARBA" id="ARBA00006521"/>
    </source>
</evidence>
<evidence type="ECO:0000313" key="13">
    <source>
        <dbReference type="EMBL" id="KKU04185.1"/>
    </source>
</evidence>
<dbReference type="InterPro" id="IPR036895">
    <property type="entry name" value="Uracil-DNA_glycosylase-like_sf"/>
</dbReference>
<evidence type="ECO:0000256" key="4">
    <source>
        <dbReference type="ARBA" id="ARBA00019403"/>
    </source>
</evidence>
<evidence type="ECO:0000313" key="14">
    <source>
        <dbReference type="Proteomes" id="UP000034086"/>
    </source>
</evidence>
<evidence type="ECO:0000256" key="6">
    <source>
        <dbReference type="ARBA" id="ARBA00022723"/>
    </source>
</evidence>
<evidence type="ECO:0000256" key="11">
    <source>
        <dbReference type="ARBA" id="ARBA00023204"/>
    </source>
</evidence>
<dbReference type="InterPro" id="IPR051536">
    <property type="entry name" value="UDG_Type-4/5"/>
</dbReference>
<accession>A0A0G1Q6H5</accession>
<dbReference type="SMART" id="SM00987">
    <property type="entry name" value="UreE_C"/>
    <property type="match status" value="1"/>
</dbReference>
<evidence type="ECO:0000256" key="8">
    <source>
        <dbReference type="ARBA" id="ARBA00022801"/>
    </source>
</evidence>
<sequence>MSKKEELGQLKNKMEKADLPLKKGATNLVFGEGNPDARIFFLGEGPGYWENMKGRPFVGNAGGLLNQLLQSIKLVREDVFITNVVCYRPPSNRDPLPEEISAFQPYIDAMLEVIRPKVVVTLGRFSMGKFLPGTKISIVHGKVFDVNWRGRQIKVVPMYHPAAALRNGNVMIQIKEDFLKLPELLKEVNSKIEAEQMELV</sequence>
<dbReference type="EC" id="3.2.2.27" evidence="3"/>
<dbReference type="SMART" id="SM00986">
    <property type="entry name" value="UDG"/>
    <property type="match status" value="1"/>
</dbReference>
<dbReference type="InterPro" id="IPR005122">
    <property type="entry name" value="Uracil-DNA_glycosylase-like"/>
</dbReference>
<dbReference type="GO" id="GO:0051539">
    <property type="term" value="F:4 iron, 4 sulfur cluster binding"/>
    <property type="evidence" value="ECO:0007669"/>
    <property type="project" value="UniProtKB-KW"/>
</dbReference>
<evidence type="ECO:0000256" key="3">
    <source>
        <dbReference type="ARBA" id="ARBA00012030"/>
    </source>
</evidence>
<evidence type="ECO:0000256" key="7">
    <source>
        <dbReference type="ARBA" id="ARBA00022763"/>
    </source>
</evidence>
<keyword evidence="11" id="KW-0234">DNA repair</keyword>